<dbReference type="CDD" id="cd07153">
    <property type="entry name" value="Fur_like"/>
    <property type="match status" value="1"/>
</dbReference>
<dbReference type="Gene3D" id="3.30.1490.190">
    <property type="match status" value="1"/>
</dbReference>
<feature type="binding site" evidence="9">
    <location>
        <position position="135"/>
    </location>
    <ligand>
        <name>Zn(2+)</name>
        <dbReference type="ChEBI" id="CHEBI:29105"/>
    </ligand>
</feature>
<evidence type="ECO:0000256" key="1">
    <source>
        <dbReference type="ARBA" id="ARBA00004496"/>
    </source>
</evidence>
<dbReference type="GO" id="GO:0008270">
    <property type="term" value="F:zinc ion binding"/>
    <property type="evidence" value="ECO:0007669"/>
    <property type="project" value="TreeGrafter"/>
</dbReference>
<evidence type="ECO:0000256" key="10">
    <source>
        <dbReference type="PIRSR" id="PIRSR602481-2"/>
    </source>
</evidence>
<dbReference type="InterPro" id="IPR002481">
    <property type="entry name" value="FUR"/>
</dbReference>
<accession>A0A8J7KKM5</accession>
<dbReference type="Gene3D" id="1.10.10.10">
    <property type="entry name" value="Winged helix-like DNA-binding domain superfamily/Winged helix DNA-binding domain"/>
    <property type="match status" value="1"/>
</dbReference>
<evidence type="ECO:0000256" key="9">
    <source>
        <dbReference type="PIRSR" id="PIRSR602481-1"/>
    </source>
</evidence>
<comment type="cofactor">
    <cofactor evidence="9">
        <name>Zn(2+)</name>
        <dbReference type="ChEBI" id="CHEBI:29105"/>
    </cofactor>
    <text evidence="9">Binds 1 zinc ion per subunit.</text>
</comment>
<dbReference type="PANTHER" id="PTHR33202">
    <property type="entry name" value="ZINC UPTAKE REGULATION PROTEIN"/>
    <property type="match status" value="1"/>
</dbReference>
<keyword evidence="12" id="KW-1185">Reference proteome</keyword>
<dbReference type="RefSeq" id="WP_194561646.1">
    <property type="nucleotide sequence ID" value="NZ_JADKPV010000001.1"/>
</dbReference>
<keyword evidence="7" id="KW-0238">DNA-binding</keyword>
<evidence type="ECO:0000256" key="6">
    <source>
        <dbReference type="ARBA" id="ARBA00023015"/>
    </source>
</evidence>
<keyword evidence="4" id="KW-0678">Repressor</keyword>
<keyword evidence="6" id="KW-0805">Transcription regulation</keyword>
<evidence type="ECO:0000256" key="8">
    <source>
        <dbReference type="ARBA" id="ARBA00023163"/>
    </source>
</evidence>
<dbReference type="AlphaFoldDB" id="A0A8J7KKM5"/>
<evidence type="ECO:0000313" key="12">
    <source>
        <dbReference type="Proteomes" id="UP000622653"/>
    </source>
</evidence>
<feature type="binding site" evidence="9">
    <location>
        <position position="98"/>
    </location>
    <ligand>
        <name>Zn(2+)</name>
        <dbReference type="ChEBI" id="CHEBI:29105"/>
    </ligand>
</feature>
<dbReference type="Pfam" id="PF01475">
    <property type="entry name" value="FUR"/>
    <property type="match status" value="1"/>
</dbReference>
<dbReference type="GO" id="GO:0003700">
    <property type="term" value="F:DNA-binding transcription factor activity"/>
    <property type="evidence" value="ECO:0007669"/>
    <property type="project" value="InterPro"/>
</dbReference>
<evidence type="ECO:0000256" key="7">
    <source>
        <dbReference type="ARBA" id="ARBA00023125"/>
    </source>
</evidence>
<evidence type="ECO:0000256" key="2">
    <source>
        <dbReference type="ARBA" id="ARBA00007957"/>
    </source>
</evidence>
<comment type="subcellular location">
    <subcellularLocation>
        <location evidence="1">Cytoplasm</location>
    </subcellularLocation>
</comment>
<dbReference type="GO" id="GO:0045892">
    <property type="term" value="P:negative regulation of DNA-templated transcription"/>
    <property type="evidence" value="ECO:0007669"/>
    <property type="project" value="TreeGrafter"/>
</dbReference>
<keyword evidence="9" id="KW-0479">Metal-binding</keyword>
<sequence length="136" mass="16214">MNLEEAWNILQKNSFKRTKNRELILEYFMAHDRYITALEVRNELVKDNPGLSYDTIYRNLATFAELSILEETELNGERHFRMQCDVESHHHHFICTNCGKTEHIPFCPMEMMEVTLPHHQIIDHKFEIYGMCPNCL</sequence>
<feature type="binding site" evidence="10">
    <location>
        <position position="110"/>
    </location>
    <ligand>
        <name>Fe cation</name>
        <dbReference type="ChEBI" id="CHEBI:24875"/>
    </ligand>
</feature>
<feature type="binding site" evidence="9">
    <location>
        <position position="132"/>
    </location>
    <ligand>
        <name>Zn(2+)</name>
        <dbReference type="ChEBI" id="CHEBI:29105"/>
    </ligand>
</feature>
<keyword evidence="8" id="KW-0804">Transcription</keyword>
<dbReference type="PANTHER" id="PTHR33202:SF1">
    <property type="entry name" value="FERRIC UPTAKE REGULATION PROTEIN"/>
    <property type="match status" value="1"/>
</dbReference>
<organism evidence="11 12">
    <name type="scientific">Savagea serpentis</name>
    <dbReference type="NCBI Taxonomy" id="2785297"/>
    <lineage>
        <taxon>Bacteria</taxon>
        <taxon>Bacillati</taxon>
        <taxon>Bacillota</taxon>
        <taxon>Bacilli</taxon>
        <taxon>Bacillales</taxon>
        <taxon>Caryophanaceae</taxon>
        <taxon>Savagea</taxon>
    </lineage>
</organism>
<comment type="similarity">
    <text evidence="2">Belongs to the Fur family.</text>
</comment>
<dbReference type="GO" id="GO:0005737">
    <property type="term" value="C:cytoplasm"/>
    <property type="evidence" value="ECO:0007669"/>
    <property type="project" value="UniProtKB-SubCell"/>
</dbReference>
<proteinExistence type="inferred from homology"/>
<evidence type="ECO:0000256" key="5">
    <source>
        <dbReference type="ARBA" id="ARBA00022833"/>
    </source>
</evidence>
<name>A0A8J7KKM5_9BACL</name>
<dbReference type="EMBL" id="JADKPV010000001">
    <property type="protein sequence ID" value="MBF4500194.1"/>
    <property type="molecule type" value="Genomic_DNA"/>
</dbReference>
<feature type="binding site" evidence="10">
    <location>
        <position position="124"/>
    </location>
    <ligand>
        <name>Fe cation</name>
        <dbReference type="ChEBI" id="CHEBI:24875"/>
    </ligand>
</feature>
<comment type="caution">
    <text evidence="11">The sequence shown here is derived from an EMBL/GenBank/DDBJ whole genome shotgun (WGS) entry which is preliminary data.</text>
</comment>
<dbReference type="Proteomes" id="UP000622653">
    <property type="component" value="Unassembled WGS sequence"/>
</dbReference>
<reference evidence="11" key="1">
    <citation type="submission" date="2020-11" db="EMBL/GenBank/DDBJ databases">
        <title>Multidrug resistant novel bacterium Savagea serpentis sp. nov., isolated from the scats of a vine snake (Ahaetulla nasuta).</title>
        <authorList>
            <person name="Venkata Ramana V."/>
            <person name="Vikas Patil S."/>
            <person name="Yogita Lugani V."/>
        </authorList>
    </citation>
    <scope>NUCLEOTIDE SEQUENCE</scope>
    <source>
        <strain evidence="11">SN6</strain>
    </source>
</reference>
<dbReference type="SUPFAM" id="SSF46785">
    <property type="entry name" value="Winged helix' DNA-binding domain"/>
    <property type="match status" value="1"/>
</dbReference>
<feature type="binding site" evidence="9">
    <location>
        <position position="95"/>
    </location>
    <ligand>
        <name>Zn(2+)</name>
        <dbReference type="ChEBI" id="CHEBI:29105"/>
    </ligand>
</feature>
<dbReference type="GO" id="GO:1900376">
    <property type="term" value="P:regulation of secondary metabolite biosynthetic process"/>
    <property type="evidence" value="ECO:0007669"/>
    <property type="project" value="TreeGrafter"/>
</dbReference>
<dbReference type="InterPro" id="IPR043135">
    <property type="entry name" value="Fur_C"/>
</dbReference>
<evidence type="ECO:0000256" key="4">
    <source>
        <dbReference type="ARBA" id="ARBA00022491"/>
    </source>
</evidence>
<evidence type="ECO:0000313" key="11">
    <source>
        <dbReference type="EMBL" id="MBF4500194.1"/>
    </source>
</evidence>
<dbReference type="InterPro" id="IPR036388">
    <property type="entry name" value="WH-like_DNA-bd_sf"/>
</dbReference>
<keyword evidence="3" id="KW-0963">Cytoplasm</keyword>
<keyword evidence="5 9" id="KW-0862">Zinc</keyword>
<feature type="binding site" evidence="10">
    <location>
        <position position="89"/>
    </location>
    <ligand>
        <name>Fe cation</name>
        <dbReference type="ChEBI" id="CHEBI:24875"/>
    </ligand>
</feature>
<protein>
    <submittedName>
        <fullName evidence="11">Transcriptional repressor</fullName>
    </submittedName>
</protein>
<evidence type="ECO:0000256" key="3">
    <source>
        <dbReference type="ARBA" id="ARBA00022490"/>
    </source>
</evidence>
<gene>
    <name evidence="11" type="ORF">IRY55_02365</name>
</gene>
<keyword evidence="10" id="KW-0408">Iron</keyword>
<comment type="cofactor">
    <cofactor evidence="10">
        <name>Mn(2+)</name>
        <dbReference type="ChEBI" id="CHEBI:29035"/>
    </cofactor>
    <cofactor evidence="10">
        <name>Fe(2+)</name>
        <dbReference type="ChEBI" id="CHEBI:29033"/>
    </cofactor>
    <text evidence="10">Binds 1 Mn(2+) or Fe(2+) ion per subunit.</text>
</comment>
<dbReference type="GO" id="GO:0000976">
    <property type="term" value="F:transcription cis-regulatory region binding"/>
    <property type="evidence" value="ECO:0007669"/>
    <property type="project" value="TreeGrafter"/>
</dbReference>
<dbReference type="InterPro" id="IPR036390">
    <property type="entry name" value="WH_DNA-bd_sf"/>
</dbReference>